<dbReference type="AlphaFoldDB" id="A0A0R3MMA8"/>
<dbReference type="InterPro" id="IPR027802">
    <property type="entry name" value="Multi-ubiquitin_dom"/>
</dbReference>
<feature type="domain" description="Multi-ubiquitin" evidence="2">
    <location>
        <begin position="74"/>
        <end position="138"/>
    </location>
</feature>
<reference evidence="3 4" key="1">
    <citation type="submission" date="2014-03" db="EMBL/GenBank/DDBJ databases">
        <title>Bradyrhizobium valentinum sp. nov., isolated from effective nodules of Lupinus mariae-josephae, a lupine endemic of basic-lime soils in Eastern Spain.</title>
        <authorList>
            <person name="Duran D."/>
            <person name="Rey L."/>
            <person name="Navarro A."/>
            <person name="Busquets A."/>
            <person name="Imperial J."/>
            <person name="Ruiz-Argueso T."/>
        </authorList>
    </citation>
    <scope>NUCLEOTIDE SEQUENCE [LARGE SCALE GENOMIC DNA]</scope>
    <source>
        <strain evidence="3 4">CCBAU 23086</strain>
    </source>
</reference>
<name>A0A0R3MMA8_9BRAD</name>
<dbReference type="EMBL" id="LLYB01000083">
    <property type="protein sequence ID" value="KRR21002.1"/>
    <property type="molecule type" value="Genomic_DNA"/>
</dbReference>
<evidence type="ECO:0000313" key="3">
    <source>
        <dbReference type="EMBL" id="KRR21002.1"/>
    </source>
</evidence>
<comment type="caution">
    <text evidence="3">The sequence shown here is derived from an EMBL/GenBank/DDBJ whole genome shotgun (WGS) entry which is preliminary data.</text>
</comment>
<gene>
    <name evidence="3" type="ORF">CQ14_36005</name>
</gene>
<feature type="domain" description="Multi-ubiquitin" evidence="2">
    <location>
        <begin position="6"/>
        <end position="69"/>
    </location>
</feature>
<protein>
    <recommendedName>
        <fullName evidence="2">Multi-ubiquitin domain-containing protein</fullName>
    </recommendedName>
</protein>
<feature type="region of interest" description="Disordered" evidence="1">
    <location>
        <begin position="1"/>
        <end position="28"/>
    </location>
</feature>
<sequence length="154" mass="17389">MAGTDLQFRPLTLTDPEPTGRQIIDAAGGRPPEEYAVLEWLADGSLERLRLDETTDLRKPGAERFIVAKSDREYRFEIDGKDQEWPEATITREVLLKLAGQDPTQFSVWQEFKNQPDKEVLAGHPANLAEKGVERFYTVMKHTTEGNHGSPSHS</sequence>
<organism evidence="3 4">
    <name type="scientific">Bradyrhizobium lablabi</name>
    <dbReference type="NCBI Taxonomy" id="722472"/>
    <lineage>
        <taxon>Bacteria</taxon>
        <taxon>Pseudomonadati</taxon>
        <taxon>Pseudomonadota</taxon>
        <taxon>Alphaproteobacteria</taxon>
        <taxon>Hyphomicrobiales</taxon>
        <taxon>Nitrobacteraceae</taxon>
        <taxon>Bradyrhizobium</taxon>
    </lineage>
</organism>
<dbReference type="Proteomes" id="UP000051660">
    <property type="component" value="Unassembled WGS sequence"/>
</dbReference>
<evidence type="ECO:0000259" key="2">
    <source>
        <dbReference type="Pfam" id="PF14452"/>
    </source>
</evidence>
<dbReference type="Pfam" id="PF14452">
    <property type="entry name" value="Multi_ubiq"/>
    <property type="match status" value="2"/>
</dbReference>
<evidence type="ECO:0000256" key="1">
    <source>
        <dbReference type="SAM" id="MobiDB-lite"/>
    </source>
</evidence>
<proteinExistence type="predicted"/>
<evidence type="ECO:0000313" key="4">
    <source>
        <dbReference type="Proteomes" id="UP000051660"/>
    </source>
</evidence>
<accession>A0A0R3MMA8</accession>